<protein>
    <submittedName>
        <fullName evidence="1">Uncharacterized protein</fullName>
    </submittedName>
</protein>
<reference evidence="1" key="1">
    <citation type="submission" date="2023-04" db="EMBL/GenBank/DDBJ databases">
        <title>Draft Genome sequencing of Naganishia species isolated from polar environments using Oxford Nanopore Technology.</title>
        <authorList>
            <person name="Leo P."/>
            <person name="Venkateswaran K."/>
        </authorList>
    </citation>
    <scope>NUCLEOTIDE SEQUENCE</scope>
    <source>
        <strain evidence="1">MNA-CCFEE 5262</strain>
    </source>
</reference>
<evidence type="ECO:0000313" key="2">
    <source>
        <dbReference type="Proteomes" id="UP001230649"/>
    </source>
</evidence>
<name>A0ACC2V0K1_9TREE</name>
<organism evidence="1 2">
    <name type="scientific">Naganishia adeliensis</name>
    <dbReference type="NCBI Taxonomy" id="92952"/>
    <lineage>
        <taxon>Eukaryota</taxon>
        <taxon>Fungi</taxon>
        <taxon>Dikarya</taxon>
        <taxon>Basidiomycota</taxon>
        <taxon>Agaricomycotina</taxon>
        <taxon>Tremellomycetes</taxon>
        <taxon>Filobasidiales</taxon>
        <taxon>Filobasidiaceae</taxon>
        <taxon>Naganishia</taxon>
    </lineage>
</organism>
<gene>
    <name evidence="1" type="ORF">QFC20_007315</name>
</gene>
<sequence length="374" mass="39455">MSPLSSNWGHFLGQMVANWESWNSCASQDTVEWNPSSLQVTSSRTKIPCELVSKTSKHSPATFDISRYILRPFSTFLTANQQAAMRASLSNALPWVVFGIFTQSVLLASAAPNPQVEGGTCTKLGCLADVQSPLYCVSGVYKSCGPTMVCQDYRSGGNSGCVPPGTPALAVPNASSPNQGAGTTPAKGAGTAAMPGIGNGEVLNPQVKDAPYQSGTRVKVGTTPEGGVQFCTVKEMAAGKASCRRGGQMASRYDSDPNSNCQSVKWTPGKDYVAAYYWDIEKNAGKPTPFCGKKVEVKNPKTGKTLTVTVVDACPSCTGPRPNFVSTYANLNGATIDLDLFTFQALFGGQTEGVFDVEYKPLGGDDSFKVALAD</sequence>
<evidence type="ECO:0000313" key="1">
    <source>
        <dbReference type="EMBL" id="KAJ9092608.1"/>
    </source>
</evidence>
<proteinExistence type="predicted"/>
<comment type="caution">
    <text evidence="1">The sequence shown here is derived from an EMBL/GenBank/DDBJ whole genome shotgun (WGS) entry which is preliminary data.</text>
</comment>
<dbReference type="Proteomes" id="UP001230649">
    <property type="component" value="Unassembled WGS sequence"/>
</dbReference>
<dbReference type="EMBL" id="JASBWS010000169">
    <property type="protein sequence ID" value="KAJ9092608.1"/>
    <property type="molecule type" value="Genomic_DNA"/>
</dbReference>
<keyword evidence="2" id="KW-1185">Reference proteome</keyword>
<accession>A0ACC2V0K1</accession>